<feature type="region of interest" description="Disordered" evidence="2">
    <location>
        <begin position="618"/>
        <end position="694"/>
    </location>
</feature>
<feature type="compositionally biased region" description="Basic and acidic residues" evidence="2">
    <location>
        <begin position="298"/>
        <end position="310"/>
    </location>
</feature>
<comment type="caution">
    <text evidence="4">The sequence shown here is derived from an EMBL/GenBank/DDBJ whole genome shotgun (WGS) entry which is preliminary data.</text>
</comment>
<feature type="compositionally biased region" description="Polar residues" evidence="2">
    <location>
        <begin position="186"/>
        <end position="203"/>
    </location>
</feature>
<feature type="compositionally biased region" description="Basic and acidic residues" evidence="2">
    <location>
        <begin position="167"/>
        <end position="182"/>
    </location>
</feature>
<organism evidence="4 5">
    <name type="scientific">Protomyces lactucae-debilis</name>
    <dbReference type="NCBI Taxonomy" id="2754530"/>
    <lineage>
        <taxon>Eukaryota</taxon>
        <taxon>Fungi</taxon>
        <taxon>Dikarya</taxon>
        <taxon>Ascomycota</taxon>
        <taxon>Taphrinomycotina</taxon>
        <taxon>Taphrinomycetes</taxon>
        <taxon>Taphrinales</taxon>
        <taxon>Protomycetaceae</taxon>
        <taxon>Protomyces</taxon>
    </lineage>
</organism>
<evidence type="ECO:0000313" key="5">
    <source>
        <dbReference type="Proteomes" id="UP000193685"/>
    </source>
</evidence>
<feature type="domain" description="GATA-type" evidence="3">
    <location>
        <begin position="345"/>
        <end position="401"/>
    </location>
</feature>
<feature type="domain" description="GATA-type" evidence="3">
    <location>
        <begin position="116"/>
        <end position="146"/>
    </location>
</feature>
<evidence type="ECO:0000256" key="2">
    <source>
        <dbReference type="SAM" id="MobiDB-lite"/>
    </source>
</evidence>
<keyword evidence="1" id="KW-0863">Zinc-finger</keyword>
<dbReference type="GO" id="GO:0043565">
    <property type="term" value="F:sequence-specific DNA binding"/>
    <property type="evidence" value="ECO:0007669"/>
    <property type="project" value="InterPro"/>
</dbReference>
<dbReference type="GO" id="GO:0006355">
    <property type="term" value="P:regulation of DNA-templated transcription"/>
    <property type="evidence" value="ECO:0007669"/>
    <property type="project" value="InterPro"/>
</dbReference>
<keyword evidence="1" id="KW-0862">Zinc</keyword>
<dbReference type="Proteomes" id="UP000193685">
    <property type="component" value="Unassembled WGS sequence"/>
</dbReference>
<protein>
    <recommendedName>
        <fullName evidence="3">GATA-type domain-containing protein</fullName>
    </recommendedName>
</protein>
<dbReference type="Gene3D" id="3.30.50.10">
    <property type="entry name" value="Erythroid Transcription Factor GATA-1, subunit A"/>
    <property type="match status" value="2"/>
</dbReference>
<reference evidence="4 5" key="1">
    <citation type="submission" date="2016-07" db="EMBL/GenBank/DDBJ databases">
        <title>Pervasive Adenine N6-methylation of Active Genes in Fungi.</title>
        <authorList>
            <consortium name="DOE Joint Genome Institute"/>
            <person name="Mondo S.J."/>
            <person name="Dannebaum R.O."/>
            <person name="Kuo R.C."/>
            <person name="Labutti K."/>
            <person name="Haridas S."/>
            <person name="Kuo A."/>
            <person name="Salamov A."/>
            <person name="Ahrendt S.R."/>
            <person name="Lipzen A."/>
            <person name="Sullivan W."/>
            <person name="Andreopoulos W.B."/>
            <person name="Clum A."/>
            <person name="Lindquist E."/>
            <person name="Daum C."/>
            <person name="Ramamoorthy G.K."/>
            <person name="Gryganskyi A."/>
            <person name="Culley D."/>
            <person name="Magnuson J.K."/>
            <person name="James T.Y."/>
            <person name="O'Malley M.A."/>
            <person name="Stajich J.E."/>
            <person name="Spatafora J.W."/>
            <person name="Visel A."/>
            <person name="Grigoriev I.V."/>
        </authorList>
    </citation>
    <scope>NUCLEOTIDE SEQUENCE [LARGE SCALE GENOMIC DNA]</scope>
    <source>
        <strain evidence="4 5">12-1054</strain>
    </source>
</reference>
<sequence length="694" mass="75808">MPFASQAVRLFYGDTQTKQLPPLKRKTQDIVVPVPKKRKVIVDAAKATTTSDQRIAVKRPTSAIQPGAPRDEVSKLFEPVNNSLQGTGREHRRKRDRTSSLPAAIPSVAPKAKVGSSGTLSCYQCGSTKTYAWRHDAEGNKICDTCRSRNRSREQKEQTRAVTKAPIVRESKRAKSPSERMITRRLSASQPTTEASRSPSVETRSGKKVKQDQSRPKREDPPIVEKRSSRAVKRSSAPKRAASPSPVLRSSRRKQAKTESPEPAASPSEPRRSGRALKRTQANTARIDTSPPISPTDSAKRVKVVAEKPEGPSSSTADTSTSIPAVKGNTTGDSKQVVDHDDGVKRCTDCGGTHTAGTWRKESSGGILCNRCMVRRWRASKGRPVFSKIKDDVETSGSSSRRSSLKDTSTPVIQSTYGTRARSSKKSYSPEDTPAQSTRPRKRAASQVSKSPPTRLPTPPTTRSATTTSPYSFRKSPAKTFKSTAADDGQPQQSSRSKTIRASAKESGSKDNRSQNAPAINTRKAVSTTGGDTKRPESPKTAPVTQVESTKTDQALPRLALFPLPPTSPQSAPPTAQPSQVNQVLGPSRPASVPAKYQSLETRDDVSFEVALRLKRARQEQQERNERRELNILPAPEHLKHQQRQAWKVRPQTPQESATIPKLTGDRESPTSQEPDDAPPQGRRPFITYNGTSG</sequence>
<dbReference type="AlphaFoldDB" id="A0A1Y2FFA7"/>
<feature type="compositionally biased region" description="Pro residues" evidence="2">
    <location>
        <begin position="563"/>
        <end position="576"/>
    </location>
</feature>
<proteinExistence type="predicted"/>
<evidence type="ECO:0000256" key="1">
    <source>
        <dbReference type="PROSITE-ProRule" id="PRU00094"/>
    </source>
</evidence>
<keyword evidence="5" id="KW-1185">Reference proteome</keyword>
<feature type="compositionally biased region" description="Basic and acidic residues" evidence="2">
    <location>
        <begin position="209"/>
        <end position="228"/>
    </location>
</feature>
<keyword evidence="1" id="KW-0479">Metal-binding</keyword>
<accession>A0A1Y2FFA7</accession>
<dbReference type="SUPFAM" id="SSF57716">
    <property type="entry name" value="Glucocorticoid receptor-like (DNA-binding domain)"/>
    <property type="match status" value="2"/>
</dbReference>
<feature type="compositionally biased region" description="Polar residues" evidence="2">
    <location>
        <begin position="514"/>
        <end position="531"/>
    </location>
</feature>
<feature type="compositionally biased region" description="Basic and acidic residues" evidence="2">
    <location>
        <begin position="618"/>
        <end position="630"/>
    </location>
</feature>
<feature type="compositionally biased region" description="Low complexity" evidence="2">
    <location>
        <begin position="461"/>
        <end position="470"/>
    </location>
</feature>
<feature type="compositionally biased region" description="Polar residues" evidence="2">
    <location>
        <begin position="312"/>
        <end position="334"/>
    </location>
</feature>
<dbReference type="GO" id="GO:0008270">
    <property type="term" value="F:zinc ion binding"/>
    <property type="evidence" value="ECO:0007669"/>
    <property type="project" value="UniProtKB-KW"/>
</dbReference>
<dbReference type="Pfam" id="PF00320">
    <property type="entry name" value="GATA"/>
    <property type="match status" value="1"/>
</dbReference>
<feature type="region of interest" description="Disordered" evidence="2">
    <location>
        <begin position="82"/>
        <end position="103"/>
    </location>
</feature>
<name>A0A1Y2FFA7_PROLT</name>
<dbReference type="PROSITE" id="PS50114">
    <property type="entry name" value="GATA_ZN_FINGER_2"/>
    <property type="match status" value="2"/>
</dbReference>
<dbReference type="GeneID" id="63785897"/>
<dbReference type="SMART" id="SM00401">
    <property type="entry name" value="ZnF_GATA"/>
    <property type="match status" value="2"/>
</dbReference>
<evidence type="ECO:0000259" key="3">
    <source>
        <dbReference type="PROSITE" id="PS50114"/>
    </source>
</evidence>
<dbReference type="RefSeq" id="XP_040725473.1">
    <property type="nucleotide sequence ID" value="XM_040869298.1"/>
</dbReference>
<feature type="compositionally biased region" description="Polar residues" evidence="2">
    <location>
        <begin position="406"/>
        <end position="418"/>
    </location>
</feature>
<dbReference type="InterPro" id="IPR000679">
    <property type="entry name" value="Znf_GATA"/>
</dbReference>
<gene>
    <name evidence="4" type="ORF">BCR37DRAFT_379611</name>
</gene>
<evidence type="ECO:0000313" key="4">
    <source>
        <dbReference type="EMBL" id="ORY82602.1"/>
    </source>
</evidence>
<feature type="compositionally biased region" description="Polar residues" evidence="2">
    <location>
        <begin position="543"/>
        <end position="553"/>
    </location>
</feature>
<dbReference type="EMBL" id="MCFI01000009">
    <property type="protein sequence ID" value="ORY82602.1"/>
    <property type="molecule type" value="Genomic_DNA"/>
</dbReference>
<feature type="region of interest" description="Disordered" evidence="2">
    <location>
        <begin position="380"/>
        <end position="604"/>
    </location>
</feature>
<feature type="compositionally biased region" description="Basic and acidic residues" evidence="2">
    <location>
        <begin position="148"/>
        <end position="159"/>
    </location>
</feature>
<feature type="region of interest" description="Disordered" evidence="2">
    <location>
        <begin position="148"/>
        <end position="343"/>
    </location>
</feature>
<feature type="compositionally biased region" description="Low complexity" evidence="2">
    <location>
        <begin position="238"/>
        <end position="247"/>
    </location>
</feature>
<dbReference type="InterPro" id="IPR013088">
    <property type="entry name" value="Znf_NHR/GATA"/>
</dbReference>
<feature type="compositionally biased region" description="Basic and acidic residues" evidence="2">
    <location>
        <begin position="503"/>
        <end position="513"/>
    </location>
</feature>